<keyword evidence="1" id="KW-0436">Ligase</keyword>
<comment type="caution">
    <text evidence="1">The sequence shown here is derived from an EMBL/GenBank/DDBJ whole genome shotgun (WGS) entry which is preliminary data.</text>
</comment>
<accession>A0ACB8GYG0</accession>
<keyword evidence="2" id="KW-1185">Reference proteome</keyword>
<name>A0ACB8GYG0_PSICU</name>
<reference evidence="1" key="1">
    <citation type="submission" date="2021-10" db="EMBL/GenBank/DDBJ databases">
        <title>Psilocybe cubensis genome.</title>
        <authorList>
            <person name="Mckernan K.J."/>
            <person name="Crawford S."/>
            <person name="Trippe A."/>
            <person name="Kane L.T."/>
            <person name="Mclaughlin S."/>
        </authorList>
    </citation>
    <scope>NUCLEOTIDE SEQUENCE</scope>
    <source>
        <strain evidence="1">MGC-MH-2018</strain>
    </source>
</reference>
<dbReference type="EMBL" id="JAFIQS020000006">
    <property type="protein sequence ID" value="KAH9480472.1"/>
    <property type="molecule type" value="Genomic_DNA"/>
</dbReference>
<sequence>MPVATSSRRKPTSRRLNSEDIEDVRNTQASRKTDDVSDAEDRPRTGKKVSVKREKDLRRRSNGKQRADPEAEDENDEDEDDRIDVENFPDQPLRRDDLQKLQGLSKEWITMRDRVSKRSELYEEVAAAMVGAGEKDVASSKELQKLDNGVKEFMDVVAEMNCYAQSLDALYQKAMSGTEIRNALSQYKAGVEERKDEYASKTTRQKYLNKVTPTMYSDFHLAIWNANNPDNPMPPLTEMIPKEDGDDSGSDDDVEMGGVTQNYNCPITLTLLENPCTSRICGHSFSASSIKDHFRSGPSTKKCPAAGCNQTFKLDDCQPNKKLAKAVETYKRLKKVNERVDDAEEVVD</sequence>
<dbReference type="Proteomes" id="UP000664032">
    <property type="component" value="Unassembled WGS sequence"/>
</dbReference>
<evidence type="ECO:0000313" key="1">
    <source>
        <dbReference type="EMBL" id="KAH9480472.1"/>
    </source>
</evidence>
<proteinExistence type="predicted"/>
<protein>
    <submittedName>
        <fullName evidence="1">E3 SUMO-protein ligase NSE2</fullName>
    </submittedName>
</protein>
<gene>
    <name evidence="1" type="ORF">JR316_0007072</name>
</gene>
<evidence type="ECO:0000313" key="2">
    <source>
        <dbReference type="Proteomes" id="UP000664032"/>
    </source>
</evidence>
<organism evidence="1 2">
    <name type="scientific">Psilocybe cubensis</name>
    <name type="common">Psychedelic mushroom</name>
    <name type="synonym">Stropharia cubensis</name>
    <dbReference type="NCBI Taxonomy" id="181762"/>
    <lineage>
        <taxon>Eukaryota</taxon>
        <taxon>Fungi</taxon>
        <taxon>Dikarya</taxon>
        <taxon>Basidiomycota</taxon>
        <taxon>Agaricomycotina</taxon>
        <taxon>Agaricomycetes</taxon>
        <taxon>Agaricomycetidae</taxon>
        <taxon>Agaricales</taxon>
        <taxon>Agaricineae</taxon>
        <taxon>Strophariaceae</taxon>
        <taxon>Psilocybe</taxon>
    </lineage>
</organism>